<dbReference type="OrthoDB" id="91799at2759"/>
<accession>A0A1V9ZH17</accession>
<evidence type="ECO:0000313" key="3">
    <source>
        <dbReference type="Proteomes" id="UP000243217"/>
    </source>
</evidence>
<evidence type="ECO:0000256" key="1">
    <source>
        <dbReference type="SAM" id="Phobius"/>
    </source>
</evidence>
<name>A0A1V9ZH17_9STRA</name>
<organism evidence="2 3">
    <name type="scientific">Thraustotheca clavata</name>
    <dbReference type="NCBI Taxonomy" id="74557"/>
    <lineage>
        <taxon>Eukaryota</taxon>
        <taxon>Sar</taxon>
        <taxon>Stramenopiles</taxon>
        <taxon>Oomycota</taxon>
        <taxon>Saprolegniomycetes</taxon>
        <taxon>Saprolegniales</taxon>
        <taxon>Achlyaceae</taxon>
        <taxon>Thraustotheca</taxon>
    </lineage>
</organism>
<keyword evidence="3" id="KW-1185">Reference proteome</keyword>
<dbReference type="EMBL" id="JNBS01001922">
    <property type="protein sequence ID" value="OQR97288.1"/>
    <property type="molecule type" value="Genomic_DNA"/>
</dbReference>
<feature type="transmembrane region" description="Helical" evidence="1">
    <location>
        <begin position="7"/>
        <end position="29"/>
    </location>
</feature>
<evidence type="ECO:0000313" key="2">
    <source>
        <dbReference type="EMBL" id="OQR97288.1"/>
    </source>
</evidence>
<protein>
    <submittedName>
        <fullName evidence="2">Uncharacterized protein</fullName>
    </submittedName>
</protein>
<keyword evidence="1" id="KW-0812">Transmembrane</keyword>
<keyword evidence="1" id="KW-1133">Transmembrane helix</keyword>
<feature type="transmembrane region" description="Helical" evidence="1">
    <location>
        <begin position="45"/>
        <end position="63"/>
    </location>
</feature>
<sequence>MSTNEEMLIYSICRVTGTLTCLGVAAYSFHEYTKVPRVQVGQRRWLAVFGTAWIGAAFARALYKAN</sequence>
<dbReference type="AlphaFoldDB" id="A0A1V9ZH17"/>
<dbReference type="Proteomes" id="UP000243217">
    <property type="component" value="Unassembled WGS sequence"/>
</dbReference>
<comment type="caution">
    <text evidence="2">The sequence shown here is derived from an EMBL/GenBank/DDBJ whole genome shotgun (WGS) entry which is preliminary data.</text>
</comment>
<keyword evidence="1" id="KW-0472">Membrane</keyword>
<proteinExistence type="predicted"/>
<reference evidence="2 3" key="1">
    <citation type="journal article" date="2014" name="Genome Biol. Evol.">
        <title>The secreted proteins of Achlya hypogyna and Thraustotheca clavata identify the ancestral oomycete secretome and reveal gene acquisitions by horizontal gene transfer.</title>
        <authorList>
            <person name="Misner I."/>
            <person name="Blouin N."/>
            <person name="Leonard G."/>
            <person name="Richards T.A."/>
            <person name="Lane C.E."/>
        </authorList>
    </citation>
    <scope>NUCLEOTIDE SEQUENCE [LARGE SCALE GENOMIC DNA]</scope>
    <source>
        <strain evidence="2 3">ATCC 34112</strain>
    </source>
</reference>
<gene>
    <name evidence="2" type="ORF">THRCLA_21960</name>
</gene>